<sequence>MADSPLSQRLLSLQSRLEGSGAAASSALKQDDLAAEVETVTSASLESQLNSTRTILDGQQETLASQQGQVGELEAKLRSLQTSVAAEETSQRQMNAEFARSFAMRIEQRFLQCELAIANQRKALITAEETRQQGLTAAQERMASLDTSITALDTQLTGQREGFEAFKSRATSHFAEMAEFLENYHNDASEKDTRLWDSVRQSLLDFKAEYEQFRQEKEKEDEERVRMINEALVFIRDGREVFQRMVDYKLLPVTLAREEQDGHTSHRLEDIERRSTTLSGRVERLMQSVERALRDIETGHHQVEAEIARERAEREEQAEQLTQVLESVVESQ</sequence>
<dbReference type="EMBL" id="BDIP01000051">
    <property type="protein sequence ID" value="GIQ79752.1"/>
    <property type="molecule type" value="Genomic_DNA"/>
</dbReference>
<evidence type="ECO:0000313" key="3">
    <source>
        <dbReference type="Proteomes" id="UP000265618"/>
    </source>
</evidence>
<keyword evidence="3" id="KW-1185">Reference proteome</keyword>
<dbReference type="AlphaFoldDB" id="A0A9K3GEI8"/>
<name>A0A9K3GEI8_9EUKA</name>
<comment type="caution">
    <text evidence="2">The sequence shown here is derived from an EMBL/GenBank/DDBJ whole genome shotgun (WGS) entry which is preliminary data.</text>
</comment>
<proteinExistence type="predicted"/>
<organism evidence="2 3">
    <name type="scientific">Kipferlia bialata</name>
    <dbReference type="NCBI Taxonomy" id="797122"/>
    <lineage>
        <taxon>Eukaryota</taxon>
        <taxon>Metamonada</taxon>
        <taxon>Carpediemonas-like organisms</taxon>
        <taxon>Kipferlia</taxon>
    </lineage>
</organism>
<evidence type="ECO:0000313" key="2">
    <source>
        <dbReference type="EMBL" id="GIQ79752.1"/>
    </source>
</evidence>
<accession>A0A9K3GEI8</accession>
<gene>
    <name evidence="2" type="ORF">KIPB_000447</name>
</gene>
<evidence type="ECO:0000256" key="1">
    <source>
        <dbReference type="SAM" id="Coils"/>
    </source>
</evidence>
<protein>
    <submittedName>
        <fullName evidence="2">Uncharacterized protein</fullName>
    </submittedName>
</protein>
<feature type="coiled-coil region" evidence="1">
    <location>
        <begin position="203"/>
        <end position="230"/>
    </location>
</feature>
<dbReference type="OrthoDB" id="10654095at2759"/>
<feature type="coiled-coil region" evidence="1">
    <location>
        <begin position="56"/>
        <end position="83"/>
    </location>
</feature>
<keyword evidence="1" id="KW-0175">Coiled coil</keyword>
<dbReference type="Proteomes" id="UP000265618">
    <property type="component" value="Unassembled WGS sequence"/>
</dbReference>
<reference evidence="2 3" key="1">
    <citation type="journal article" date="2018" name="PLoS ONE">
        <title>The draft genome of Kipferlia bialata reveals reductive genome evolution in fornicate parasites.</title>
        <authorList>
            <person name="Tanifuji G."/>
            <person name="Takabayashi S."/>
            <person name="Kume K."/>
            <person name="Takagi M."/>
            <person name="Nakayama T."/>
            <person name="Kamikawa R."/>
            <person name="Inagaki Y."/>
            <person name="Hashimoto T."/>
        </authorList>
    </citation>
    <scope>NUCLEOTIDE SEQUENCE [LARGE SCALE GENOMIC DNA]</scope>
    <source>
        <strain evidence="2">NY0173</strain>
    </source>
</reference>